<evidence type="ECO:0000256" key="3">
    <source>
        <dbReference type="ARBA" id="ARBA00022833"/>
    </source>
</evidence>
<sequence length="67" mass="8077">MMKLSYGMSKNNRMLMIVNGYKFSLHYSRNCKERWQCTRRSYFGCKAVLHKKEGAITYQNIFHNHEP</sequence>
<dbReference type="Pfam" id="PF04500">
    <property type="entry name" value="FLYWCH"/>
    <property type="match status" value="1"/>
</dbReference>
<keyword evidence="3" id="KW-0862">Zinc</keyword>
<evidence type="ECO:0000313" key="5">
    <source>
        <dbReference type="EMBL" id="SOQ42269.1"/>
    </source>
</evidence>
<feature type="domain" description="FLYWCH-type" evidence="4">
    <location>
        <begin position="8"/>
        <end position="65"/>
    </location>
</feature>
<gene>
    <name evidence="5" type="ORF">SFRICE_004111</name>
</gene>
<reference evidence="5" key="1">
    <citation type="submission" date="2016-07" db="EMBL/GenBank/DDBJ databases">
        <authorList>
            <person name="Bretaudeau A."/>
        </authorList>
    </citation>
    <scope>NUCLEOTIDE SEQUENCE</scope>
    <source>
        <strain evidence="5">Rice</strain>
        <tissue evidence="5">Whole body</tissue>
    </source>
</reference>
<dbReference type="AlphaFoldDB" id="A0A2H1VN58"/>
<name>A0A2H1VN58_SPOFR</name>
<protein>
    <submittedName>
        <fullName evidence="5">SFRICE_004111</fullName>
    </submittedName>
</protein>
<evidence type="ECO:0000259" key="4">
    <source>
        <dbReference type="Pfam" id="PF04500"/>
    </source>
</evidence>
<dbReference type="InterPro" id="IPR007588">
    <property type="entry name" value="Znf_FLYWCH"/>
</dbReference>
<proteinExistence type="predicted"/>
<dbReference type="Gene3D" id="2.20.25.240">
    <property type="match status" value="1"/>
</dbReference>
<keyword evidence="1" id="KW-0479">Metal-binding</keyword>
<dbReference type="GO" id="GO:0008270">
    <property type="term" value="F:zinc ion binding"/>
    <property type="evidence" value="ECO:0007669"/>
    <property type="project" value="UniProtKB-KW"/>
</dbReference>
<keyword evidence="2" id="KW-0863">Zinc-finger</keyword>
<dbReference type="EMBL" id="ODYU01003460">
    <property type="protein sequence ID" value="SOQ42269.1"/>
    <property type="molecule type" value="Genomic_DNA"/>
</dbReference>
<accession>A0A2H1VN58</accession>
<evidence type="ECO:0000256" key="1">
    <source>
        <dbReference type="ARBA" id="ARBA00022723"/>
    </source>
</evidence>
<organism evidence="5">
    <name type="scientific">Spodoptera frugiperda</name>
    <name type="common">Fall armyworm</name>
    <dbReference type="NCBI Taxonomy" id="7108"/>
    <lineage>
        <taxon>Eukaryota</taxon>
        <taxon>Metazoa</taxon>
        <taxon>Ecdysozoa</taxon>
        <taxon>Arthropoda</taxon>
        <taxon>Hexapoda</taxon>
        <taxon>Insecta</taxon>
        <taxon>Pterygota</taxon>
        <taxon>Neoptera</taxon>
        <taxon>Endopterygota</taxon>
        <taxon>Lepidoptera</taxon>
        <taxon>Glossata</taxon>
        <taxon>Ditrysia</taxon>
        <taxon>Noctuoidea</taxon>
        <taxon>Noctuidae</taxon>
        <taxon>Amphipyrinae</taxon>
        <taxon>Spodoptera</taxon>
    </lineage>
</organism>
<evidence type="ECO:0000256" key="2">
    <source>
        <dbReference type="ARBA" id="ARBA00022771"/>
    </source>
</evidence>